<gene>
    <name evidence="2" type="ORF">PSON_ATCC_30995.1.T0300313</name>
</gene>
<dbReference type="AlphaFoldDB" id="A0A8S1M1H6"/>
<keyword evidence="3" id="KW-1185">Reference proteome</keyword>
<dbReference type="EMBL" id="CAJJDN010000030">
    <property type="protein sequence ID" value="CAD8073399.1"/>
    <property type="molecule type" value="Genomic_DNA"/>
</dbReference>
<dbReference type="Proteomes" id="UP000692954">
    <property type="component" value="Unassembled WGS sequence"/>
</dbReference>
<feature type="repeat" description="WD" evidence="1">
    <location>
        <begin position="308"/>
        <end position="342"/>
    </location>
</feature>
<feature type="repeat" description="WD" evidence="1">
    <location>
        <begin position="262"/>
        <end position="295"/>
    </location>
</feature>
<dbReference type="PANTHER" id="PTHR19920">
    <property type="entry name" value="WD40 PROTEIN CIAO1"/>
    <property type="match status" value="1"/>
</dbReference>
<dbReference type="Pfam" id="PF00400">
    <property type="entry name" value="WD40"/>
    <property type="match status" value="3"/>
</dbReference>
<accession>A0A8S1M1H6</accession>
<dbReference type="PROSITE" id="PS50082">
    <property type="entry name" value="WD_REPEATS_2"/>
    <property type="match status" value="2"/>
</dbReference>
<keyword evidence="1" id="KW-0853">WD repeat</keyword>
<dbReference type="SMART" id="SM00320">
    <property type="entry name" value="WD40"/>
    <property type="match status" value="3"/>
</dbReference>
<organism evidence="2 3">
    <name type="scientific">Paramecium sonneborni</name>
    <dbReference type="NCBI Taxonomy" id="65129"/>
    <lineage>
        <taxon>Eukaryota</taxon>
        <taxon>Sar</taxon>
        <taxon>Alveolata</taxon>
        <taxon>Ciliophora</taxon>
        <taxon>Intramacronucleata</taxon>
        <taxon>Oligohymenophorea</taxon>
        <taxon>Peniculida</taxon>
        <taxon>Parameciidae</taxon>
        <taxon>Paramecium</taxon>
    </lineage>
</organism>
<dbReference type="PROSITE" id="PS50294">
    <property type="entry name" value="WD_REPEATS_REGION"/>
    <property type="match status" value="2"/>
</dbReference>
<evidence type="ECO:0000256" key="1">
    <source>
        <dbReference type="PROSITE-ProRule" id="PRU00221"/>
    </source>
</evidence>
<name>A0A8S1M1H6_9CILI</name>
<evidence type="ECO:0000313" key="2">
    <source>
        <dbReference type="EMBL" id="CAD8073399.1"/>
    </source>
</evidence>
<sequence length="529" mass="63837">MIQISIDNLHCGQNHNQPVIKIAMDSKYEKEERLFCQECLNNNQYKGNLIKIEEFEKQIQEQSNKKEQIIKSEIEIAKKYVDILKQNCLNLKQRLISELDRIIVESDKWLLELNEIVDKNNKSNFVQEWWDYNNYLKSYPKIFKSKIQKCHNIYIKKLFEPLQKYVQYDEGKRCLEILQDLRIQDQTQIQIKQNTFDKIQENKERSDESEIELKLIDDSIIQKQMCYAIDINSACSLMISGKNENIVLWNFKNGKISEIVTLKAHEDDVQCLKFSKRQNSFISGSKDNSLYCWKVINNKQQWIHSQQFKVHKDWIECFLLNQNEDQLIVGSKDNSITIWNVDFKKNRLIYQYTLTEHYNKVCSLSLNQSETQLASCGYDHYIIWERNQQDQWQIKYKQEQKNKGEKIKFINDNQFIWITEQIEQIQVFEKYENIYKEDLNKCLQLIDDDYNWDESLFPIIYNIQKNIIVLRQKRYIYFIRQTENGYLKIIKDLNCDYASIYGTITDDGLYLIIWNYKSDKYLIYELQYK</sequence>
<dbReference type="OrthoDB" id="2013972at2759"/>
<protein>
    <recommendedName>
        <fullName evidence="4">WD40-repeat-containing domain</fullName>
    </recommendedName>
</protein>
<dbReference type="PANTHER" id="PTHR19920:SF0">
    <property type="entry name" value="CYTOSOLIC IRON-SULFUR PROTEIN ASSEMBLY PROTEIN CIAO1-RELATED"/>
    <property type="match status" value="1"/>
</dbReference>
<evidence type="ECO:0000313" key="3">
    <source>
        <dbReference type="Proteomes" id="UP000692954"/>
    </source>
</evidence>
<dbReference type="GO" id="GO:0016226">
    <property type="term" value="P:iron-sulfur cluster assembly"/>
    <property type="evidence" value="ECO:0007669"/>
    <property type="project" value="TreeGrafter"/>
</dbReference>
<comment type="caution">
    <text evidence="2">The sequence shown here is derived from an EMBL/GenBank/DDBJ whole genome shotgun (WGS) entry which is preliminary data.</text>
</comment>
<reference evidence="2" key="1">
    <citation type="submission" date="2021-01" db="EMBL/GenBank/DDBJ databases">
        <authorList>
            <consortium name="Genoscope - CEA"/>
            <person name="William W."/>
        </authorList>
    </citation>
    <scope>NUCLEOTIDE SEQUENCE</scope>
</reference>
<proteinExistence type="predicted"/>
<dbReference type="InterPro" id="IPR001680">
    <property type="entry name" value="WD40_rpt"/>
</dbReference>
<evidence type="ECO:0008006" key="4">
    <source>
        <dbReference type="Google" id="ProtNLM"/>
    </source>
</evidence>
<dbReference type="GO" id="GO:0097361">
    <property type="term" value="C:cytosolic [4Fe-4S] assembly targeting complex"/>
    <property type="evidence" value="ECO:0007669"/>
    <property type="project" value="TreeGrafter"/>
</dbReference>